<dbReference type="RefSeq" id="WP_077322354.1">
    <property type="nucleotide sequence ID" value="NZ_CABEHT010000001.1"/>
</dbReference>
<dbReference type="EMBL" id="CABEHT010000001">
    <property type="protein sequence ID" value="VTS18328.1"/>
    <property type="molecule type" value="Genomic_DNA"/>
</dbReference>
<dbReference type="Gene3D" id="1.25.40.290">
    <property type="entry name" value="ARM repeat domains"/>
    <property type="match status" value="1"/>
</dbReference>
<dbReference type="Proteomes" id="UP000394068">
    <property type="component" value="Unassembled WGS sequence"/>
</dbReference>
<dbReference type="Pfam" id="PF08713">
    <property type="entry name" value="DNA_alkylation"/>
    <property type="match status" value="1"/>
</dbReference>
<protein>
    <submittedName>
        <fullName evidence="1">DNA alkylation repair enzyme</fullName>
    </submittedName>
</protein>
<dbReference type="Gene3D" id="1.20.1660.10">
    <property type="entry name" value="Hypothetical protein (EF3068)"/>
    <property type="match status" value="1"/>
</dbReference>
<gene>
    <name evidence="1" type="ORF">NCTC5386_01629</name>
</gene>
<dbReference type="PANTHER" id="PTHR34070">
    <property type="entry name" value="ARMADILLO-TYPE FOLD"/>
    <property type="match status" value="1"/>
</dbReference>
<proteinExistence type="predicted"/>
<dbReference type="PANTHER" id="PTHR34070:SF1">
    <property type="entry name" value="DNA ALKYLATION REPAIR PROTEIN"/>
    <property type="match status" value="1"/>
</dbReference>
<sequence>MTAKERFIDLQEGMQALANPEQAQKMAAYMKNHFVFYGIPANSRRLIYKEIIKEDKKAQIIDWQLLDLAWASPKREMHYFVCDYLKAMQKWLSFDHVPKLLAYASSNEWWDTIDHFDHVFGSISDSRLDELMLTFSQSDDFWIRRMAIDHQLGKKEKTNPNLLSAIILNNLGTTEFFINKAIGWSLRDYSKTNPKWVSAFLRQHQEKLAPLSIREASKYL</sequence>
<evidence type="ECO:0000313" key="1">
    <source>
        <dbReference type="EMBL" id="VTS18328.1"/>
    </source>
</evidence>
<dbReference type="InterPro" id="IPR014825">
    <property type="entry name" value="DNA_alkylation"/>
</dbReference>
<organism evidence="1 2">
    <name type="scientific">Streptococcus pseudoporcinus</name>
    <dbReference type="NCBI Taxonomy" id="361101"/>
    <lineage>
        <taxon>Bacteria</taxon>
        <taxon>Bacillati</taxon>
        <taxon>Bacillota</taxon>
        <taxon>Bacilli</taxon>
        <taxon>Lactobacillales</taxon>
        <taxon>Streptococcaceae</taxon>
        <taxon>Streptococcus</taxon>
    </lineage>
</organism>
<accession>A0A4U9XYN7</accession>
<evidence type="ECO:0000313" key="2">
    <source>
        <dbReference type="Proteomes" id="UP000394068"/>
    </source>
</evidence>
<name>A0A4U9XYN7_9STRE</name>
<dbReference type="InterPro" id="IPR016024">
    <property type="entry name" value="ARM-type_fold"/>
</dbReference>
<dbReference type="CDD" id="cd07064">
    <property type="entry name" value="AlkD_like_1"/>
    <property type="match status" value="1"/>
</dbReference>
<reference evidence="1 2" key="1">
    <citation type="submission" date="2019-05" db="EMBL/GenBank/DDBJ databases">
        <authorList>
            <consortium name="Pathogen Informatics"/>
        </authorList>
    </citation>
    <scope>NUCLEOTIDE SEQUENCE [LARGE SCALE GENOMIC DNA]</scope>
    <source>
        <strain evidence="1 2">NCTC5386</strain>
    </source>
</reference>
<dbReference type="AlphaFoldDB" id="A0A4U9XYN7"/>
<dbReference type="SUPFAM" id="SSF48371">
    <property type="entry name" value="ARM repeat"/>
    <property type="match status" value="1"/>
</dbReference>